<protein>
    <submittedName>
        <fullName evidence="1">Uncharacterized protein</fullName>
    </submittedName>
</protein>
<accession>A0AAD5MNV9</accession>
<sequence length="114" mass="12714">MRSNYRNFASMSASFTPAFYSDGSVTLRLKQLLHNLAAFEADCDDPAVWIQLTNAAISGAQLSVLLWYSVEWALAKKSSFEKLERGTLSACAYLHLCSIKGSKAYNVFNSELYK</sequence>
<evidence type="ECO:0000313" key="2">
    <source>
        <dbReference type="Proteomes" id="UP001196413"/>
    </source>
</evidence>
<comment type="caution">
    <text evidence="1">The sequence shown here is derived from an EMBL/GenBank/DDBJ whole genome shotgun (WGS) entry which is preliminary data.</text>
</comment>
<dbReference type="EMBL" id="JAHQIW010003779">
    <property type="protein sequence ID" value="KAJ1360143.1"/>
    <property type="molecule type" value="Genomic_DNA"/>
</dbReference>
<keyword evidence="2" id="KW-1185">Reference proteome</keyword>
<dbReference type="Proteomes" id="UP001196413">
    <property type="component" value="Unassembled WGS sequence"/>
</dbReference>
<name>A0AAD5MNV9_PARTN</name>
<reference evidence="1" key="1">
    <citation type="submission" date="2021-06" db="EMBL/GenBank/DDBJ databases">
        <title>Parelaphostrongylus tenuis whole genome reference sequence.</title>
        <authorList>
            <person name="Garwood T.J."/>
            <person name="Larsen P.A."/>
            <person name="Fountain-Jones N.M."/>
            <person name="Garbe J.R."/>
            <person name="Macchietto M.G."/>
            <person name="Kania S.A."/>
            <person name="Gerhold R.W."/>
            <person name="Richards J.E."/>
            <person name="Wolf T.M."/>
        </authorList>
    </citation>
    <scope>NUCLEOTIDE SEQUENCE</scope>
    <source>
        <strain evidence="1">MNPRO001-30</strain>
        <tissue evidence="1">Meninges</tissue>
    </source>
</reference>
<dbReference type="AlphaFoldDB" id="A0AAD5MNV9"/>
<organism evidence="1 2">
    <name type="scientific">Parelaphostrongylus tenuis</name>
    <name type="common">Meningeal worm</name>
    <dbReference type="NCBI Taxonomy" id="148309"/>
    <lineage>
        <taxon>Eukaryota</taxon>
        <taxon>Metazoa</taxon>
        <taxon>Ecdysozoa</taxon>
        <taxon>Nematoda</taxon>
        <taxon>Chromadorea</taxon>
        <taxon>Rhabditida</taxon>
        <taxon>Rhabditina</taxon>
        <taxon>Rhabditomorpha</taxon>
        <taxon>Strongyloidea</taxon>
        <taxon>Metastrongylidae</taxon>
        <taxon>Parelaphostrongylus</taxon>
    </lineage>
</organism>
<proteinExistence type="predicted"/>
<evidence type="ECO:0000313" key="1">
    <source>
        <dbReference type="EMBL" id="KAJ1360143.1"/>
    </source>
</evidence>
<gene>
    <name evidence="1" type="ORF">KIN20_019054</name>
</gene>